<dbReference type="SUPFAM" id="SSF53686">
    <property type="entry name" value="Tryptophan synthase beta subunit-like PLP-dependent enzymes"/>
    <property type="match status" value="1"/>
</dbReference>
<dbReference type="FunFam" id="3.40.50.1100:FF:000004">
    <property type="entry name" value="Tryptophan synthase beta chain"/>
    <property type="match status" value="1"/>
</dbReference>
<dbReference type="PIRSF" id="PIRSF001413">
    <property type="entry name" value="Trp_syn_beta"/>
    <property type="match status" value="1"/>
</dbReference>
<evidence type="ECO:0000256" key="11">
    <source>
        <dbReference type="HAMAP-Rule" id="MF_00133"/>
    </source>
</evidence>
<accession>A0AAU9CCC8</accession>
<comment type="function">
    <text evidence="11">The beta subunit is responsible for the synthesis of L-tryptophan from indole and L-serine.</text>
</comment>
<feature type="domain" description="Tryptophan synthase beta chain-like PALP" evidence="12">
    <location>
        <begin position="64"/>
        <end position="386"/>
    </location>
</feature>
<dbReference type="HAMAP" id="MF_00133">
    <property type="entry name" value="Trp_synth_beta"/>
    <property type="match status" value="1"/>
</dbReference>
<dbReference type="PANTHER" id="PTHR48077:SF3">
    <property type="entry name" value="TRYPTOPHAN SYNTHASE"/>
    <property type="match status" value="1"/>
</dbReference>
<dbReference type="RefSeq" id="WP_338391420.1">
    <property type="nucleotide sequence ID" value="NZ_AP025314.1"/>
</dbReference>
<dbReference type="GO" id="GO:0005737">
    <property type="term" value="C:cytoplasm"/>
    <property type="evidence" value="ECO:0007669"/>
    <property type="project" value="TreeGrafter"/>
</dbReference>
<dbReference type="InterPro" id="IPR006653">
    <property type="entry name" value="Trp_synth_b_CS"/>
</dbReference>
<keyword evidence="14" id="KW-1185">Reference proteome</keyword>
<evidence type="ECO:0000256" key="6">
    <source>
        <dbReference type="ARBA" id="ARBA00022822"/>
    </source>
</evidence>
<protein>
    <recommendedName>
        <fullName evidence="11">Tryptophan synthase beta chain</fullName>
        <ecNumber evidence="11">4.2.1.20</ecNumber>
    </recommendedName>
</protein>
<organism evidence="13 14">
    <name type="scientific">Fulvitalea axinellae</name>
    <dbReference type="NCBI Taxonomy" id="1182444"/>
    <lineage>
        <taxon>Bacteria</taxon>
        <taxon>Pseudomonadati</taxon>
        <taxon>Bacteroidota</taxon>
        <taxon>Cytophagia</taxon>
        <taxon>Cytophagales</taxon>
        <taxon>Persicobacteraceae</taxon>
        <taxon>Fulvitalea</taxon>
    </lineage>
</organism>
<comment type="subunit">
    <text evidence="4 11">Tetramer of two alpha and two beta chains.</text>
</comment>
<evidence type="ECO:0000313" key="14">
    <source>
        <dbReference type="Proteomes" id="UP001348817"/>
    </source>
</evidence>
<keyword evidence="8 11" id="KW-0057">Aromatic amino acid biosynthesis</keyword>
<evidence type="ECO:0000256" key="5">
    <source>
        <dbReference type="ARBA" id="ARBA00022605"/>
    </source>
</evidence>
<dbReference type="CDD" id="cd06446">
    <property type="entry name" value="Trp-synth_B"/>
    <property type="match status" value="1"/>
</dbReference>
<dbReference type="PANTHER" id="PTHR48077">
    <property type="entry name" value="TRYPTOPHAN SYNTHASE-RELATED"/>
    <property type="match status" value="1"/>
</dbReference>
<evidence type="ECO:0000256" key="8">
    <source>
        <dbReference type="ARBA" id="ARBA00023141"/>
    </source>
</evidence>
<evidence type="ECO:0000259" key="12">
    <source>
        <dbReference type="Pfam" id="PF00291"/>
    </source>
</evidence>
<evidence type="ECO:0000256" key="4">
    <source>
        <dbReference type="ARBA" id="ARBA00011270"/>
    </source>
</evidence>
<evidence type="ECO:0000313" key="13">
    <source>
        <dbReference type="EMBL" id="BDD09831.1"/>
    </source>
</evidence>
<evidence type="ECO:0000256" key="2">
    <source>
        <dbReference type="ARBA" id="ARBA00004733"/>
    </source>
</evidence>
<dbReference type="Proteomes" id="UP001348817">
    <property type="component" value="Chromosome"/>
</dbReference>
<name>A0AAU9CCC8_9BACT</name>
<dbReference type="InterPro" id="IPR036052">
    <property type="entry name" value="TrpB-like_PALP_sf"/>
</dbReference>
<dbReference type="NCBIfam" id="TIGR00263">
    <property type="entry name" value="trpB"/>
    <property type="match status" value="1"/>
</dbReference>
<evidence type="ECO:0000256" key="9">
    <source>
        <dbReference type="ARBA" id="ARBA00023239"/>
    </source>
</evidence>
<comment type="pathway">
    <text evidence="2 11">Amino-acid biosynthesis; L-tryptophan biosynthesis; L-tryptophan from chorismate: step 5/5.</text>
</comment>
<evidence type="ECO:0000256" key="7">
    <source>
        <dbReference type="ARBA" id="ARBA00022898"/>
    </source>
</evidence>
<dbReference type="AlphaFoldDB" id="A0AAU9CCC8"/>
<keyword evidence="6 11" id="KW-0822">Tryptophan biosynthesis</keyword>
<dbReference type="KEGG" id="fax:FUAX_22630"/>
<dbReference type="EMBL" id="AP025314">
    <property type="protein sequence ID" value="BDD09831.1"/>
    <property type="molecule type" value="Genomic_DNA"/>
</dbReference>
<dbReference type="Pfam" id="PF00291">
    <property type="entry name" value="PALP"/>
    <property type="match status" value="1"/>
</dbReference>
<sequence>MNTDTNTQSIFQVDEKGYYGEFGGAFIPEMLYPNVEELRENYLRIMSEPSFKAEFDKLLKDYVGRPSPLYFAERLSERYGAKIYLKREDLNHTGAHKINNTIGQILMAKKLGKKKIIAETGAGQHGVATATVCALTGLDCVVYMGEIDMKRQKPNVERMRILGAEVVPATSGSKTLKDATNEAMRHWLAHPDDTHYIIGSVVGPHPYPDMVARFQSVISEEIKFQLKEHTGNENPDYVIACVGGGSNAAGAFYHYLDTPKVKLVVAEAAGKGLKSGESAATTALGKPGVLHGSKTIVMQTEDGQVVEPYSVSAGLDYPGIGPLHAHLYDSGRGHFVYVTDEEALDAGILLSKTEGIIPAVESSHALAALDKIDFKPEDIVVLNLSGRGDKDLETYIRYGKY</sequence>
<dbReference type="InterPro" id="IPR006654">
    <property type="entry name" value="Trp_synth_beta"/>
</dbReference>
<keyword evidence="9 11" id="KW-0456">Lyase</keyword>
<keyword evidence="7 11" id="KW-0663">Pyridoxal phosphate</keyword>
<keyword evidence="5 11" id="KW-0028">Amino-acid biosynthesis</keyword>
<evidence type="ECO:0000256" key="1">
    <source>
        <dbReference type="ARBA" id="ARBA00001933"/>
    </source>
</evidence>
<gene>
    <name evidence="11 13" type="primary">trpB</name>
    <name evidence="13" type="ORF">FUAX_22630</name>
</gene>
<dbReference type="GO" id="GO:0004834">
    <property type="term" value="F:tryptophan synthase activity"/>
    <property type="evidence" value="ECO:0007669"/>
    <property type="project" value="UniProtKB-UniRule"/>
</dbReference>
<dbReference type="Gene3D" id="3.40.50.1100">
    <property type="match status" value="2"/>
</dbReference>
<dbReference type="InterPro" id="IPR001926">
    <property type="entry name" value="TrpB-like_PALP"/>
</dbReference>
<proteinExistence type="inferred from homology"/>
<evidence type="ECO:0000256" key="10">
    <source>
        <dbReference type="ARBA" id="ARBA00049047"/>
    </source>
</evidence>
<dbReference type="EC" id="4.2.1.20" evidence="11"/>
<dbReference type="InterPro" id="IPR023026">
    <property type="entry name" value="Trp_synth_beta/beta-like"/>
</dbReference>
<feature type="modified residue" description="N6-(pyridoxal phosphate)lysine" evidence="11">
    <location>
        <position position="97"/>
    </location>
</feature>
<comment type="cofactor">
    <cofactor evidence="1 11">
        <name>pyridoxal 5'-phosphate</name>
        <dbReference type="ChEBI" id="CHEBI:597326"/>
    </cofactor>
</comment>
<evidence type="ECO:0000256" key="3">
    <source>
        <dbReference type="ARBA" id="ARBA00009982"/>
    </source>
</evidence>
<reference evidence="13 14" key="1">
    <citation type="submission" date="2021-12" db="EMBL/GenBank/DDBJ databases">
        <title>Genome sequencing of bacteria with rrn-lacking chromosome and rrn-plasmid.</title>
        <authorList>
            <person name="Anda M."/>
            <person name="Iwasaki W."/>
        </authorList>
    </citation>
    <scope>NUCLEOTIDE SEQUENCE [LARGE SCALE GENOMIC DNA]</scope>
    <source>
        <strain evidence="13 14">DSM 100852</strain>
    </source>
</reference>
<comment type="catalytic activity">
    <reaction evidence="10 11">
        <text>(1S,2R)-1-C-(indol-3-yl)glycerol 3-phosphate + L-serine = D-glyceraldehyde 3-phosphate + L-tryptophan + H2O</text>
        <dbReference type="Rhea" id="RHEA:10532"/>
        <dbReference type="ChEBI" id="CHEBI:15377"/>
        <dbReference type="ChEBI" id="CHEBI:33384"/>
        <dbReference type="ChEBI" id="CHEBI:57912"/>
        <dbReference type="ChEBI" id="CHEBI:58866"/>
        <dbReference type="ChEBI" id="CHEBI:59776"/>
        <dbReference type="EC" id="4.2.1.20"/>
    </reaction>
</comment>
<dbReference type="PROSITE" id="PS00168">
    <property type="entry name" value="TRP_SYNTHASE_BETA"/>
    <property type="match status" value="1"/>
</dbReference>
<comment type="similarity">
    <text evidence="3 11">Belongs to the TrpB family.</text>
</comment>